<keyword evidence="2" id="KW-0472">Membrane</keyword>
<keyword evidence="2" id="KW-1133">Transmembrane helix</keyword>
<dbReference type="Pfam" id="PF00188">
    <property type="entry name" value="CAP"/>
    <property type="match status" value="1"/>
</dbReference>
<dbReference type="CDD" id="cd05379">
    <property type="entry name" value="CAP_bacterial"/>
    <property type="match status" value="1"/>
</dbReference>
<feature type="transmembrane region" description="Helical" evidence="2">
    <location>
        <begin position="53"/>
        <end position="69"/>
    </location>
</feature>
<evidence type="ECO:0000259" key="3">
    <source>
        <dbReference type="Pfam" id="PF00188"/>
    </source>
</evidence>
<feature type="compositionally biased region" description="Low complexity" evidence="1">
    <location>
        <begin position="80"/>
        <end position="96"/>
    </location>
</feature>
<name>A0ABZ3IW90_SPOA4</name>
<dbReference type="InterPro" id="IPR035940">
    <property type="entry name" value="CAP_sf"/>
</dbReference>
<evidence type="ECO:0000256" key="1">
    <source>
        <dbReference type="SAM" id="MobiDB-lite"/>
    </source>
</evidence>
<organism evidence="4 5">
    <name type="scientific">Sporomusa acidovorans (strain ATCC 49682 / DSM 3132 / Mol)</name>
    <dbReference type="NCBI Taxonomy" id="1123286"/>
    <lineage>
        <taxon>Bacteria</taxon>
        <taxon>Bacillati</taxon>
        <taxon>Bacillota</taxon>
        <taxon>Negativicutes</taxon>
        <taxon>Selenomonadales</taxon>
        <taxon>Sporomusaceae</taxon>
        <taxon>Sporomusa</taxon>
    </lineage>
</organism>
<keyword evidence="2" id="KW-0812">Transmembrane</keyword>
<dbReference type="EMBL" id="CP155571">
    <property type="protein sequence ID" value="XFO70260.1"/>
    <property type="molecule type" value="Genomic_DNA"/>
</dbReference>
<dbReference type="Gene3D" id="3.40.33.10">
    <property type="entry name" value="CAP"/>
    <property type="match status" value="1"/>
</dbReference>
<gene>
    <name evidence="4" type="ORF">SPACI_002480</name>
</gene>
<proteinExistence type="predicted"/>
<accession>A0ABZ3IW90</accession>
<feature type="region of interest" description="Disordered" evidence="1">
    <location>
        <begin position="73"/>
        <end position="103"/>
    </location>
</feature>
<sequence length="230" mass="24328">MKLMKIKKSITKTILGLVVMSLMTTSFGGVWAPAVYAAEVEDQTVQSGDNKAAIGGLVALGLLAVLAGKKGGHSDSKAKNVTTNNPPANNSNTGSSVPTTSSGLTADESKAFQLLNADRAANGLPALKINSSLVRLAENYAQDMINRKFFSHYNPEGQSPFDRMKQAGISYRYAGENLAINSSVAAAEKAFMNSSGHRANILSPNYTEVGVGVRYDSSGSAYVVQEFIKK</sequence>
<dbReference type="InterPro" id="IPR014044">
    <property type="entry name" value="CAP_dom"/>
</dbReference>
<dbReference type="Proteomes" id="UP000216052">
    <property type="component" value="Chromosome"/>
</dbReference>
<reference evidence="4" key="1">
    <citation type="submission" date="2024-05" db="EMBL/GenBank/DDBJ databases">
        <title>Isolation and characterization of Sporomusa carbonis sp. nov., a carboxydotrophic hydrogenogen in the genus of Sporomusa isolated from a charcoal burning pile.</title>
        <authorList>
            <person name="Boeer T."/>
            <person name="Rosenbaum F."/>
            <person name="Eysell L."/>
            <person name="Mueller V."/>
            <person name="Daniel R."/>
            <person name="Poehlein A."/>
        </authorList>
    </citation>
    <scope>NUCLEOTIDE SEQUENCE [LARGE SCALE GENOMIC DNA]</scope>
    <source>
        <strain evidence="4">DSM 3132</strain>
    </source>
</reference>
<protein>
    <recommendedName>
        <fullName evidence="3">SCP domain-containing protein</fullName>
    </recommendedName>
</protein>
<evidence type="ECO:0000313" key="5">
    <source>
        <dbReference type="Proteomes" id="UP000216052"/>
    </source>
</evidence>
<evidence type="ECO:0000256" key="2">
    <source>
        <dbReference type="SAM" id="Phobius"/>
    </source>
</evidence>
<dbReference type="PANTHER" id="PTHR31157">
    <property type="entry name" value="SCP DOMAIN-CONTAINING PROTEIN"/>
    <property type="match status" value="1"/>
</dbReference>
<dbReference type="PANTHER" id="PTHR31157:SF1">
    <property type="entry name" value="SCP DOMAIN-CONTAINING PROTEIN"/>
    <property type="match status" value="1"/>
</dbReference>
<feature type="domain" description="SCP" evidence="3">
    <location>
        <begin position="113"/>
        <end position="227"/>
    </location>
</feature>
<keyword evidence="5" id="KW-1185">Reference proteome</keyword>
<dbReference type="SUPFAM" id="SSF55797">
    <property type="entry name" value="PR-1-like"/>
    <property type="match status" value="1"/>
</dbReference>
<evidence type="ECO:0000313" key="4">
    <source>
        <dbReference type="EMBL" id="XFO70260.1"/>
    </source>
</evidence>